<feature type="transmembrane region" description="Helical" evidence="1">
    <location>
        <begin position="23"/>
        <end position="44"/>
    </location>
</feature>
<sequence length="126" mass="12511">MPQAGEPAAFSSVFSGLTLMRRLLSGGIKAILAIAALSTMAHWAMRVQRTGGNAAPVVASIPEPSTTGSIAPAREAASAPRAAEAAAPGYDQRHLASLIATAGAGAAVVALTPKTAKPAKAAVAKR</sequence>
<dbReference type="Proteomes" id="UP001055102">
    <property type="component" value="Unassembled WGS sequence"/>
</dbReference>
<protein>
    <recommendedName>
        <fullName evidence="4">Antifreeze protein</fullName>
    </recommendedName>
</protein>
<keyword evidence="1" id="KW-1133">Transmembrane helix</keyword>
<evidence type="ECO:0008006" key="4">
    <source>
        <dbReference type="Google" id="ProtNLM"/>
    </source>
</evidence>
<dbReference type="RefSeq" id="WP_373320113.1">
    <property type="nucleotide sequence ID" value="NZ_BPQR01000069.1"/>
</dbReference>
<reference evidence="2" key="2">
    <citation type="submission" date="2021-08" db="EMBL/GenBank/DDBJ databases">
        <authorList>
            <person name="Tani A."/>
            <person name="Ola A."/>
            <person name="Ogura Y."/>
            <person name="Katsura K."/>
            <person name="Hayashi T."/>
        </authorList>
    </citation>
    <scope>NUCLEOTIDE SEQUENCE</scope>
    <source>
        <strain evidence="2">LMG 23639</strain>
    </source>
</reference>
<accession>A0ABQ4SYH7</accession>
<keyword evidence="3" id="KW-1185">Reference proteome</keyword>
<name>A0ABQ4SYH7_9HYPH</name>
<proteinExistence type="predicted"/>
<comment type="caution">
    <text evidence="2">The sequence shown here is derived from an EMBL/GenBank/DDBJ whole genome shotgun (WGS) entry which is preliminary data.</text>
</comment>
<reference evidence="2" key="1">
    <citation type="journal article" date="2021" name="Front. Microbiol.">
        <title>Comprehensive Comparative Genomics and Phenotyping of Methylobacterium Species.</title>
        <authorList>
            <person name="Alessa O."/>
            <person name="Ogura Y."/>
            <person name="Fujitani Y."/>
            <person name="Takami H."/>
            <person name="Hayashi T."/>
            <person name="Sahin N."/>
            <person name="Tani A."/>
        </authorList>
    </citation>
    <scope>NUCLEOTIDE SEQUENCE</scope>
    <source>
        <strain evidence="2">LMG 23639</strain>
    </source>
</reference>
<dbReference type="EMBL" id="BPQR01000069">
    <property type="protein sequence ID" value="GJE08264.1"/>
    <property type="molecule type" value="Genomic_DNA"/>
</dbReference>
<evidence type="ECO:0000313" key="2">
    <source>
        <dbReference type="EMBL" id="GJE08264.1"/>
    </source>
</evidence>
<keyword evidence="1" id="KW-0472">Membrane</keyword>
<keyword evidence="1" id="KW-0812">Transmembrane</keyword>
<evidence type="ECO:0000313" key="3">
    <source>
        <dbReference type="Proteomes" id="UP001055102"/>
    </source>
</evidence>
<organism evidence="2 3">
    <name type="scientific">Methylobacterium jeotgali</name>
    <dbReference type="NCBI Taxonomy" id="381630"/>
    <lineage>
        <taxon>Bacteria</taxon>
        <taxon>Pseudomonadati</taxon>
        <taxon>Pseudomonadota</taxon>
        <taxon>Alphaproteobacteria</taxon>
        <taxon>Hyphomicrobiales</taxon>
        <taxon>Methylobacteriaceae</taxon>
        <taxon>Methylobacterium</taxon>
    </lineage>
</organism>
<gene>
    <name evidence="2" type="ORF">AOPFMNJM_3600</name>
</gene>
<evidence type="ECO:0000256" key="1">
    <source>
        <dbReference type="SAM" id="Phobius"/>
    </source>
</evidence>